<reference evidence="2 3" key="1">
    <citation type="submission" date="2023-06" db="EMBL/GenBank/DDBJ databases">
        <title>Pelomonas sp. PFR6 16S ribosomal RNA gene Genome sequencing and assembly.</title>
        <authorList>
            <person name="Woo H."/>
        </authorList>
    </citation>
    <scope>NUCLEOTIDE SEQUENCE [LARGE SCALE GENOMIC DNA]</scope>
    <source>
        <strain evidence="2 3">PFR6</strain>
    </source>
</reference>
<dbReference type="Gene3D" id="3.40.50.1820">
    <property type="entry name" value="alpha/beta hydrolase"/>
    <property type="match status" value="1"/>
</dbReference>
<organism evidence="2 3">
    <name type="scientific">Roseateles violae</name>
    <dbReference type="NCBI Taxonomy" id="3058042"/>
    <lineage>
        <taxon>Bacteria</taxon>
        <taxon>Pseudomonadati</taxon>
        <taxon>Pseudomonadota</taxon>
        <taxon>Betaproteobacteria</taxon>
        <taxon>Burkholderiales</taxon>
        <taxon>Sphaerotilaceae</taxon>
        <taxon>Roseateles</taxon>
    </lineage>
</organism>
<dbReference type="SUPFAM" id="SSF53474">
    <property type="entry name" value="alpha/beta-Hydrolases"/>
    <property type="match status" value="1"/>
</dbReference>
<feature type="signal peptide" evidence="1">
    <location>
        <begin position="1"/>
        <end position="24"/>
    </location>
</feature>
<evidence type="ECO:0008006" key="4">
    <source>
        <dbReference type="Google" id="ProtNLM"/>
    </source>
</evidence>
<protein>
    <recommendedName>
        <fullName evidence="4">Alpha/beta hydrolase</fullName>
    </recommendedName>
</protein>
<evidence type="ECO:0000313" key="3">
    <source>
        <dbReference type="Proteomes" id="UP001228044"/>
    </source>
</evidence>
<gene>
    <name evidence="2" type="ORF">QWJ38_00230</name>
</gene>
<dbReference type="InterPro" id="IPR029058">
    <property type="entry name" value="AB_hydrolase_fold"/>
</dbReference>
<feature type="chain" id="PRO_5045331333" description="Alpha/beta hydrolase" evidence="1">
    <location>
        <begin position="25"/>
        <end position="388"/>
    </location>
</feature>
<keyword evidence="1" id="KW-0732">Signal</keyword>
<proteinExistence type="predicted"/>
<evidence type="ECO:0000256" key="1">
    <source>
        <dbReference type="SAM" id="SignalP"/>
    </source>
</evidence>
<dbReference type="Proteomes" id="UP001228044">
    <property type="component" value="Unassembled WGS sequence"/>
</dbReference>
<dbReference type="EMBL" id="JAUHHC010000001">
    <property type="protein sequence ID" value="MDN3918691.1"/>
    <property type="molecule type" value="Genomic_DNA"/>
</dbReference>
<keyword evidence="3" id="KW-1185">Reference proteome</keyword>
<name>A0ABT8DRE3_9BURK</name>
<dbReference type="RefSeq" id="WP_290357023.1">
    <property type="nucleotide sequence ID" value="NZ_JAUHHC010000001.1"/>
</dbReference>
<dbReference type="PROSITE" id="PS51257">
    <property type="entry name" value="PROKAR_LIPOPROTEIN"/>
    <property type="match status" value="1"/>
</dbReference>
<comment type="caution">
    <text evidence="2">The sequence shown here is derived from an EMBL/GenBank/DDBJ whole genome shotgun (WGS) entry which is preliminary data.</text>
</comment>
<accession>A0ABT8DRE3</accession>
<sequence length="388" mass="41265">MPISRRLALLLLSASSLPLLQACAGDRRGPQRGGVSPQQLQLEQRMAALHAGAYQRDEPGPLSLALQQWIVRGELVPVSLAFAGSGRQLPLIVYMPGLGESAQAGARWRQAWARAGYAVLSVQPLDVDARAWSSDLARAADFKGLARHHLQPELQQQRLLVLDAVLTEARRRAAAGDSLWTRVDFEQIALAGYELGALTAWMADAAPVATPRIRARLIVSPLPPAAPGSVQQQAAPTIPSGPLLAIGSRRDIDPSGLFEGTPQQRMQLFEQLPADGRHYLMMLTSASHAQLAGPPGLDHDDAADGGMMMGGGGRQRRGGGGGGMGGGMGGGAIFGPRGGADIQLQALAIENASVAFFDAHLRAQPRARDWLEQEAGSWLQGLADWRQR</sequence>
<evidence type="ECO:0000313" key="2">
    <source>
        <dbReference type="EMBL" id="MDN3918691.1"/>
    </source>
</evidence>